<accession>A0A7J8HRQ1</accession>
<organism evidence="1 2">
    <name type="scientific">Rousettus aegyptiacus</name>
    <name type="common">Egyptian fruit bat</name>
    <name type="synonym">Pteropus aegyptiacus</name>
    <dbReference type="NCBI Taxonomy" id="9407"/>
    <lineage>
        <taxon>Eukaryota</taxon>
        <taxon>Metazoa</taxon>
        <taxon>Chordata</taxon>
        <taxon>Craniata</taxon>
        <taxon>Vertebrata</taxon>
        <taxon>Euteleostomi</taxon>
        <taxon>Mammalia</taxon>
        <taxon>Eutheria</taxon>
        <taxon>Laurasiatheria</taxon>
        <taxon>Chiroptera</taxon>
        <taxon>Yinpterochiroptera</taxon>
        <taxon>Pteropodoidea</taxon>
        <taxon>Pteropodidae</taxon>
        <taxon>Rousettinae</taxon>
        <taxon>Rousettus</taxon>
    </lineage>
</organism>
<reference evidence="1 2" key="1">
    <citation type="journal article" date="2020" name="Nature">
        <title>Six reference-quality genomes reveal evolution of bat adaptations.</title>
        <authorList>
            <person name="Jebb D."/>
            <person name="Huang Z."/>
            <person name="Pippel M."/>
            <person name="Hughes G.M."/>
            <person name="Lavrichenko K."/>
            <person name="Devanna P."/>
            <person name="Winkler S."/>
            <person name="Jermiin L.S."/>
            <person name="Skirmuntt E.C."/>
            <person name="Katzourakis A."/>
            <person name="Burkitt-Gray L."/>
            <person name="Ray D.A."/>
            <person name="Sullivan K.A.M."/>
            <person name="Roscito J.G."/>
            <person name="Kirilenko B.M."/>
            <person name="Davalos L.M."/>
            <person name="Corthals A.P."/>
            <person name="Power M.L."/>
            <person name="Jones G."/>
            <person name="Ransome R.D."/>
            <person name="Dechmann D.K.N."/>
            <person name="Locatelli A.G."/>
            <person name="Puechmaille S.J."/>
            <person name="Fedrigo O."/>
            <person name="Jarvis E.D."/>
            <person name="Hiller M."/>
            <person name="Vernes S.C."/>
            <person name="Myers E.W."/>
            <person name="Teeling E.C."/>
        </authorList>
    </citation>
    <scope>NUCLEOTIDE SEQUENCE [LARGE SCALE GENOMIC DNA]</scope>
    <source>
        <strain evidence="1">MRouAeg1</strain>
        <tissue evidence="1">Muscle</tissue>
    </source>
</reference>
<name>A0A7J8HRQ1_ROUAE</name>
<dbReference type="AlphaFoldDB" id="A0A7J8HRQ1"/>
<evidence type="ECO:0000313" key="1">
    <source>
        <dbReference type="EMBL" id="KAF6475034.1"/>
    </source>
</evidence>
<keyword evidence="2" id="KW-1185">Reference proteome</keyword>
<protein>
    <submittedName>
        <fullName evidence="1">Uncharacterized protein</fullName>
    </submittedName>
</protein>
<dbReference type="EMBL" id="JACASE010000004">
    <property type="protein sequence ID" value="KAF6475034.1"/>
    <property type="molecule type" value="Genomic_DNA"/>
</dbReference>
<comment type="caution">
    <text evidence="1">The sequence shown here is derived from an EMBL/GenBank/DDBJ whole genome shotgun (WGS) entry which is preliminary data.</text>
</comment>
<evidence type="ECO:0000313" key="2">
    <source>
        <dbReference type="Proteomes" id="UP000593571"/>
    </source>
</evidence>
<proteinExistence type="predicted"/>
<dbReference type="Proteomes" id="UP000593571">
    <property type="component" value="Unassembled WGS sequence"/>
</dbReference>
<sequence length="127" mass="13858">MGTVRDRVRVGDVVLNHQKFLDMDPVFRLSRPFPRSMRAGRLVSHAHGDRAAPLGAMLAGYVPSSMVLQPGVEMRMARPGRQQRSSVVDLAVPLSRPSPGFSARVSPTLSRVILHLTFSSPRSAPCS</sequence>
<gene>
    <name evidence="1" type="ORF">HJG63_011127</name>
</gene>